<name>A0A3Q2PIH0_FUNHE</name>
<sequence length="257" mass="28249">DMSLYRYSLNGKAVGMAILNLAALTANVYVTQLYAEFRADVVIVGGDIYMRPPDLGCRLLMSYTRLRDSCVETAKFDGCENGMTLFLVAFEKGIWVDYILFKGSSKAAVYCDIMSTTKGSIPGHLLPYSDQEALTAELSLETHIPAQTGSDKTQDSPSEKLAELVDTLTEARTDVKMGLHCLAIAAVPCFALGAQQPFPHISFYLLAALCLSILLIASLLYIFGTMELKARWGWLKVRNNFKVEAYSKKALKSALVC</sequence>
<dbReference type="SUPFAM" id="SSF56219">
    <property type="entry name" value="DNase I-like"/>
    <property type="match status" value="1"/>
</dbReference>
<protein>
    <submittedName>
        <fullName evidence="2">Uncharacterized protein</fullName>
    </submittedName>
</protein>
<proteinExistence type="predicted"/>
<reference evidence="2" key="2">
    <citation type="submission" date="2025-09" db="UniProtKB">
        <authorList>
            <consortium name="Ensembl"/>
        </authorList>
    </citation>
    <scope>IDENTIFICATION</scope>
</reference>
<dbReference type="Ensembl" id="ENSFHET00000020315.1">
    <property type="protein sequence ID" value="ENSFHEP00000012918.1"/>
    <property type="gene ID" value="ENSFHEG00000014419.1"/>
</dbReference>
<keyword evidence="3" id="KW-1185">Reference proteome</keyword>
<evidence type="ECO:0000313" key="2">
    <source>
        <dbReference type="Ensembl" id="ENSFHEP00000012918.1"/>
    </source>
</evidence>
<reference evidence="2" key="1">
    <citation type="submission" date="2025-08" db="UniProtKB">
        <authorList>
            <consortium name="Ensembl"/>
        </authorList>
    </citation>
    <scope>IDENTIFICATION</scope>
</reference>
<dbReference type="AlphaFoldDB" id="A0A3Q2PIH0"/>
<keyword evidence="1" id="KW-1133">Transmembrane helix</keyword>
<feature type="transmembrane region" description="Helical" evidence="1">
    <location>
        <begin position="201"/>
        <end position="223"/>
    </location>
</feature>
<keyword evidence="1" id="KW-0472">Membrane</keyword>
<dbReference type="GeneTree" id="ENSGT00940000180059"/>
<keyword evidence="1" id="KW-0812">Transmembrane</keyword>
<dbReference type="InterPro" id="IPR036691">
    <property type="entry name" value="Endo/exonu/phosph_ase_sf"/>
</dbReference>
<evidence type="ECO:0000256" key="1">
    <source>
        <dbReference type="SAM" id="Phobius"/>
    </source>
</evidence>
<feature type="transmembrane region" description="Helical" evidence="1">
    <location>
        <begin position="12"/>
        <end position="30"/>
    </location>
</feature>
<organism evidence="2 3">
    <name type="scientific">Fundulus heteroclitus</name>
    <name type="common">Killifish</name>
    <name type="synonym">Mummichog</name>
    <dbReference type="NCBI Taxonomy" id="8078"/>
    <lineage>
        <taxon>Eukaryota</taxon>
        <taxon>Metazoa</taxon>
        <taxon>Chordata</taxon>
        <taxon>Craniata</taxon>
        <taxon>Vertebrata</taxon>
        <taxon>Euteleostomi</taxon>
        <taxon>Actinopterygii</taxon>
        <taxon>Neopterygii</taxon>
        <taxon>Teleostei</taxon>
        <taxon>Neoteleostei</taxon>
        <taxon>Acanthomorphata</taxon>
        <taxon>Ovalentaria</taxon>
        <taxon>Atherinomorphae</taxon>
        <taxon>Cyprinodontiformes</taxon>
        <taxon>Fundulidae</taxon>
        <taxon>Fundulus</taxon>
    </lineage>
</organism>
<evidence type="ECO:0000313" key="3">
    <source>
        <dbReference type="Proteomes" id="UP000265000"/>
    </source>
</evidence>
<dbReference type="Proteomes" id="UP000265000">
    <property type="component" value="Unplaced"/>
</dbReference>
<accession>A0A3Q2PIH0</accession>